<feature type="region of interest" description="Disordered" evidence="1">
    <location>
        <begin position="55"/>
        <end position="102"/>
    </location>
</feature>
<sequence length="143" mass="15457">MARSDPSVTFVVAIVSDEFCQRIVGGRFSHLRQSEFKQVVATVEDKDFAKQAWLYTPRPSTVQEDPVAPPPAELTRSEESQSEPTQSGPLESGPLESVFEGPTTHFYGHTVIGQSNTASTIEKINGPVLPEGFGALPKNGGIE</sequence>
<organism evidence="2 3">
    <name type="scientific">Actinomadura craniellae</name>
    <dbReference type="NCBI Taxonomy" id="2231787"/>
    <lineage>
        <taxon>Bacteria</taxon>
        <taxon>Bacillati</taxon>
        <taxon>Actinomycetota</taxon>
        <taxon>Actinomycetes</taxon>
        <taxon>Streptosporangiales</taxon>
        <taxon>Thermomonosporaceae</taxon>
        <taxon>Actinomadura</taxon>
    </lineage>
</organism>
<comment type="caution">
    <text evidence="2">The sequence shown here is derived from an EMBL/GenBank/DDBJ whole genome shotgun (WGS) entry which is preliminary data.</text>
</comment>
<protein>
    <submittedName>
        <fullName evidence="2">Uncharacterized protein</fullName>
    </submittedName>
</protein>
<reference evidence="2 3" key="1">
    <citation type="submission" date="2018-06" db="EMBL/GenBank/DDBJ databases">
        <title>Actinomadura craniellae sp. nov. isolated from marine sponge Craniella sp.</title>
        <authorList>
            <person name="Li L."/>
            <person name="Xu Q.H."/>
            <person name="Lin H.W."/>
            <person name="Lu Y.H."/>
        </authorList>
    </citation>
    <scope>NUCLEOTIDE SEQUENCE [LARGE SCALE GENOMIC DNA]</scope>
    <source>
        <strain evidence="2 3">LHW63021</strain>
    </source>
</reference>
<evidence type="ECO:0000256" key="1">
    <source>
        <dbReference type="SAM" id="MobiDB-lite"/>
    </source>
</evidence>
<dbReference type="Proteomes" id="UP000251891">
    <property type="component" value="Unassembled WGS sequence"/>
</dbReference>
<keyword evidence="3" id="KW-1185">Reference proteome</keyword>
<evidence type="ECO:0000313" key="3">
    <source>
        <dbReference type="Proteomes" id="UP000251891"/>
    </source>
</evidence>
<evidence type="ECO:0000313" key="2">
    <source>
        <dbReference type="EMBL" id="RAY11886.1"/>
    </source>
</evidence>
<proteinExistence type="predicted"/>
<dbReference type="EMBL" id="QLYX01000016">
    <property type="protein sequence ID" value="RAY11886.1"/>
    <property type="molecule type" value="Genomic_DNA"/>
</dbReference>
<accession>A0A365GYJ6</accession>
<name>A0A365GYJ6_9ACTN</name>
<gene>
    <name evidence="2" type="ORF">DPM19_28375</name>
</gene>
<dbReference type="AlphaFoldDB" id="A0A365GYJ6"/>